<dbReference type="PANTHER" id="PTHR32507">
    <property type="entry name" value="NA(+)/H(+) ANTIPORTER 1"/>
    <property type="match status" value="1"/>
</dbReference>
<evidence type="ECO:0000256" key="8">
    <source>
        <dbReference type="SAM" id="Phobius"/>
    </source>
</evidence>
<feature type="transmembrane region" description="Helical" evidence="8">
    <location>
        <begin position="224"/>
        <end position="241"/>
    </location>
</feature>
<organism evidence="10 11">
    <name type="scientific">Actinoplanes couchii</name>
    <dbReference type="NCBI Taxonomy" id="403638"/>
    <lineage>
        <taxon>Bacteria</taxon>
        <taxon>Bacillati</taxon>
        <taxon>Actinomycetota</taxon>
        <taxon>Actinomycetes</taxon>
        <taxon>Micromonosporales</taxon>
        <taxon>Micromonosporaceae</taxon>
        <taxon>Actinoplanes</taxon>
    </lineage>
</organism>
<feature type="transmembrane region" description="Helical" evidence="8">
    <location>
        <begin position="57"/>
        <end position="76"/>
    </location>
</feature>
<keyword evidence="7 8" id="KW-0472">Membrane</keyword>
<keyword evidence="5 8" id="KW-1133">Transmembrane helix</keyword>
<feature type="transmembrane region" description="Helical" evidence="8">
    <location>
        <begin position="117"/>
        <end position="140"/>
    </location>
</feature>
<feature type="domain" description="Cation/H+ exchanger transmembrane" evidence="9">
    <location>
        <begin position="13"/>
        <end position="387"/>
    </location>
</feature>
<accession>A0ABQ3XQZ4</accession>
<dbReference type="PANTHER" id="PTHR32507:SF8">
    <property type="entry name" value="CNH1P"/>
    <property type="match status" value="1"/>
</dbReference>
<comment type="caution">
    <text evidence="10">The sequence shown here is derived from an EMBL/GenBank/DDBJ whole genome shotgun (WGS) entry which is preliminary data.</text>
</comment>
<evidence type="ECO:0000256" key="6">
    <source>
        <dbReference type="ARBA" id="ARBA00023065"/>
    </source>
</evidence>
<keyword evidence="11" id="KW-1185">Reference proteome</keyword>
<evidence type="ECO:0000313" key="10">
    <source>
        <dbReference type="EMBL" id="GID60890.1"/>
    </source>
</evidence>
<gene>
    <name evidence="10" type="ORF">Aco03nite_092940</name>
</gene>
<dbReference type="EMBL" id="BOMG01000115">
    <property type="protein sequence ID" value="GID60890.1"/>
    <property type="molecule type" value="Genomic_DNA"/>
</dbReference>
<evidence type="ECO:0000256" key="5">
    <source>
        <dbReference type="ARBA" id="ARBA00022989"/>
    </source>
</evidence>
<evidence type="ECO:0000256" key="4">
    <source>
        <dbReference type="ARBA" id="ARBA00022692"/>
    </source>
</evidence>
<reference evidence="10 11" key="1">
    <citation type="submission" date="2021-01" db="EMBL/GenBank/DDBJ databases">
        <title>Whole genome shotgun sequence of Actinoplanes couchii NBRC 106145.</title>
        <authorList>
            <person name="Komaki H."/>
            <person name="Tamura T."/>
        </authorList>
    </citation>
    <scope>NUCLEOTIDE SEQUENCE [LARGE SCALE GENOMIC DNA]</scope>
    <source>
        <strain evidence="10 11">NBRC 106145</strain>
    </source>
</reference>
<evidence type="ECO:0000256" key="1">
    <source>
        <dbReference type="ARBA" id="ARBA00004651"/>
    </source>
</evidence>
<dbReference type="InterPro" id="IPR006153">
    <property type="entry name" value="Cation/H_exchanger_TM"/>
</dbReference>
<dbReference type="Proteomes" id="UP000612282">
    <property type="component" value="Unassembled WGS sequence"/>
</dbReference>
<sequence length="417" mass="44034">MKTVLVVLLTATMIAMIFARVLRRYHLQAPIVLVAAGIATGHLTHFQMADALNTQTAQHAAEVILAVLLFVDATRVRRGRLWGDDPGTVARLLFIALPLSLVAAVGAGLLLAPGLPWAALLVIACVIMPIDLAPATWIIGDRRLPMRVRAPLNIEGGYNDGIVSPIFLFALAAVGAAGTDRDPLDALATAVPSSATAVAVGAVIGAVAAMALHQARRREWAEQSSARIVLVLVPLLTYLAAVSVDGNGFVASFVSGIMFRAIHERAGAGQAVPGWQTDFPLVADFAQLLSFAMWFVFGNVAFLVVMLGVDWRMVILALLALTVLRLGPVLLATMRSRFTWSERAQMGLLGPRGTTTIVFGLLAFNELPDGDLADMALVVMSLTVLGSVLLHNLAAVLLRARTPATTPPATADLSTAA</sequence>
<comment type="subcellular location">
    <subcellularLocation>
        <location evidence="1">Cell membrane</location>
        <topology evidence="1">Multi-pass membrane protein</topology>
    </subcellularLocation>
</comment>
<feature type="transmembrane region" description="Helical" evidence="8">
    <location>
        <begin position="376"/>
        <end position="398"/>
    </location>
</feature>
<feature type="transmembrane region" description="Helical" evidence="8">
    <location>
        <begin position="284"/>
        <end position="307"/>
    </location>
</feature>
<evidence type="ECO:0000256" key="2">
    <source>
        <dbReference type="ARBA" id="ARBA00022448"/>
    </source>
</evidence>
<keyword evidence="6" id="KW-0406">Ion transport</keyword>
<feature type="transmembrane region" description="Helical" evidence="8">
    <location>
        <begin position="190"/>
        <end position="212"/>
    </location>
</feature>
<keyword evidence="3" id="KW-0050">Antiport</keyword>
<feature type="transmembrane region" description="Helical" evidence="8">
    <location>
        <begin position="88"/>
        <end position="111"/>
    </location>
</feature>
<evidence type="ECO:0000256" key="3">
    <source>
        <dbReference type="ARBA" id="ARBA00022449"/>
    </source>
</evidence>
<dbReference type="RefSeq" id="WP_203808318.1">
    <property type="nucleotide sequence ID" value="NZ_BAAAQE010000049.1"/>
</dbReference>
<evidence type="ECO:0000259" key="9">
    <source>
        <dbReference type="Pfam" id="PF00999"/>
    </source>
</evidence>
<name>A0ABQ3XQZ4_9ACTN</name>
<dbReference type="Pfam" id="PF00999">
    <property type="entry name" value="Na_H_Exchanger"/>
    <property type="match status" value="1"/>
</dbReference>
<proteinExistence type="predicted"/>
<evidence type="ECO:0000256" key="7">
    <source>
        <dbReference type="ARBA" id="ARBA00023136"/>
    </source>
</evidence>
<keyword evidence="4 8" id="KW-0812">Transmembrane</keyword>
<feature type="transmembrane region" description="Helical" evidence="8">
    <location>
        <begin position="161"/>
        <end position="178"/>
    </location>
</feature>
<evidence type="ECO:0000313" key="11">
    <source>
        <dbReference type="Proteomes" id="UP000612282"/>
    </source>
</evidence>
<protein>
    <submittedName>
        <fullName evidence="10">Sodium/hydrogen exchanger</fullName>
    </submittedName>
</protein>
<feature type="transmembrane region" description="Helical" evidence="8">
    <location>
        <begin position="313"/>
        <end position="334"/>
    </location>
</feature>
<keyword evidence="2" id="KW-0813">Transport</keyword>